<dbReference type="AlphaFoldDB" id="A0A5B7BM55"/>
<reference evidence="3" key="1">
    <citation type="submission" date="2019-08" db="EMBL/GenBank/DDBJ databases">
        <title>Reference gene set and small RNA set construction with multiple tissues from Davidia involucrata Baill.</title>
        <authorList>
            <person name="Yang H."/>
            <person name="Zhou C."/>
            <person name="Li G."/>
            <person name="Wang J."/>
            <person name="Gao P."/>
            <person name="Wang M."/>
            <person name="Wang R."/>
            <person name="Zhao Y."/>
        </authorList>
    </citation>
    <scope>NUCLEOTIDE SEQUENCE</scope>
    <source>
        <tissue evidence="3">Mixed with DoveR01_LX</tissue>
    </source>
</reference>
<feature type="region of interest" description="Disordered" evidence="1">
    <location>
        <begin position="1"/>
        <end position="42"/>
    </location>
</feature>
<sequence>MHRSSSATQVSEFLTHSSSSPSQNFRPSSEADQLPTYNPQSHVAKKERIRLRSAETAVHLIPLLLVLCAIILWFFSNPVDMMNKGDSIVARIEGLTIDGDIGSESTKSSLISNLEQRDFDSAKQSTVRRLTRLTKDWSW</sequence>
<feature type="compositionally biased region" description="Polar residues" evidence="1">
    <location>
        <begin position="1"/>
        <end position="16"/>
    </location>
</feature>
<evidence type="ECO:0000256" key="2">
    <source>
        <dbReference type="SAM" id="Phobius"/>
    </source>
</evidence>
<organism evidence="3">
    <name type="scientific">Davidia involucrata</name>
    <name type="common">Dove tree</name>
    <dbReference type="NCBI Taxonomy" id="16924"/>
    <lineage>
        <taxon>Eukaryota</taxon>
        <taxon>Viridiplantae</taxon>
        <taxon>Streptophyta</taxon>
        <taxon>Embryophyta</taxon>
        <taxon>Tracheophyta</taxon>
        <taxon>Spermatophyta</taxon>
        <taxon>Magnoliopsida</taxon>
        <taxon>eudicotyledons</taxon>
        <taxon>Gunneridae</taxon>
        <taxon>Pentapetalae</taxon>
        <taxon>asterids</taxon>
        <taxon>Cornales</taxon>
        <taxon>Nyssaceae</taxon>
        <taxon>Davidia</taxon>
    </lineage>
</organism>
<proteinExistence type="predicted"/>
<protein>
    <submittedName>
        <fullName evidence="3">Uncharacterized protein</fullName>
    </submittedName>
</protein>
<gene>
    <name evidence="3" type="ORF">Din_038819</name>
</gene>
<dbReference type="PANTHER" id="PTHR34189:SF13">
    <property type="entry name" value="TRANSMEMBRANE PROTEIN"/>
    <property type="match status" value="1"/>
</dbReference>
<keyword evidence="2" id="KW-1133">Transmembrane helix</keyword>
<evidence type="ECO:0000256" key="1">
    <source>
        <dbReference type="SAM" id="MobiDB-lite"/>
    </source>
</evidence>
<accession>A0A5B7BM55</accession>
<dbReference type="EMBL" id="GHES01038819">
    <property type="protein sequence ID" value="MPA69378.1"/>
    <property type="molecule type" value="Transcribed_RNA"/>
</dbReference>
<dbReference type="PANTHER" id="PTHR34189">
    <property type="entry name" value="TRANSMEMBRANE PROTEIN"/>
    <property type="match status" value="1"/>
</dbReference>
<keyword evidence="2" id="KW-0812">Transmembrane</keyword>
<keyword evidence="2" id="KW-0472">Membrane</keyword>
<evidence type="ECO:0000313" key="3">
    <source>
        <dbReference type="EMBL" id="MPA69378.1"/>
    </source>
</evidence>
<feature type="compositionally biased region" description="Low complexity" evidence="1">
    <location>
        <begin position="17"/>
        <end position="28"/>
    </location>
</feature>
<name>A0A5B7BM55_DAVIN</name>
<feature type="transmembrane region" description="Helical" evidence="2">
    <location>
        <begin position="56"/>
        <end position="75"/>
    </location>
</feature>